<dbReference type="AlphaFoldDB" id="A0A544YKG8"/>
<dbReference type="PANTHER" id="PTHR43741">
    <property type="entry name" value="FMN-DEPENDENT NADH-AZOREDUCTASE 1"/>
    <property type="match status" value="1"/>
</dbReference>
<comment type="similarity">
    <text evidence="6">Belongs to the azoreductase type 1 family.</text>
</comment>
<comment type="cofactor">
    <cofactor evidence="6">
        <name>FMN</name>
        <dbReference type="ChEBI" id="CHEBI:58210"/>
    </cofactor>
    <text evidence="6">Binds 1 FMN per subunit.</text>
</comment>
<evidence type="ECO:0000256" key="5">
    <source>
        <dbReference type="ARBA" id="ARBA00048542"/>
    </source>
</evidence>
<comment type="caution">
    <text evidence="8">The sequence shown here is derived from an EMBL/GenBank/DDBJ whole genome shotgun (WGS) entry which is preliminary data.</text>
</comment>
<evidence type="ECO:0000259" key="7">
    <source>
        <dbReference type="Pfam" id="PF02525"/>
    </source>
</evidence>
<evidence type="ECO:0000313" key="8">
    <source>
        <dbReference type="EMBL" id="TQS17275.1"/>
    </source>
</evidence>
<dbReference type="InterPro" id="IPR029039">
    <property type="entry name" value="Flavoprotein-like_sf"/>
</dbReference>
<proteinExistence type="inferred from homology"/>
<dbReference type="GO" id="GO:0010181">
    <property type="term" value="F:FMN binding"/>
    <property type="evidence" value="ECO:0007669"/>
    <property type="project" value="UniProtKB-UniRule"/>
</dbReference>
<dbReference type="Proteomes" id="UP000316541">
    <property type="component" value="Unassembled WGS sequence"/>
</dbReference>
<organism evidence="8 9">
    <name type="scientific">Microbispora hainanensis</name>
    <dbReference type="NCBI Taxonomy" id="568844"/>
    <lineage>
        <taxon>Bacteria</taxon>
        <taxon>Bacillati</taxon>
        <taxon>Actinomycetota</taxon>
        <taxon>Actinomycetes</taxon>
        <taxon>Streptosporangiales</taxon>
        <taxon>Streptosporangiaceae</taxon>
        <taxon>Microbispora</taxon>
    </lineage>
</organism>
<evidence type="ECO:0000313" key="9">
    <source>
        <dbReference type="Proteomes" id="UP000316541"/>
    </source>
</evidence>
<dbReference type="GO" id="GO:0016655">
    <property type="term" value="F:oxidoreductase activity, acting on NAD(P)H, quinone or similar compound as acceptor"/>
    <property type="evidence" value="ECO:0007669"/>
    <property type="project" value="InterPro"/>
</dbReference>
<protein>
    <recommendedName>
        <fullName evidence="6">FMN dependent NADH:quinone oxidoreductase</fullName>
        <ecNumber evidence="6">1.6.5.-</ecNumber>
    </recommendedName>
    <alternativeName>
        <fullName evidence="6">Azo-dye reductase</fullName>
    </alternativeName>
    <alternativeName>
        <fullName evidence="6">FMN-dependent NADH-azo compound oxidoreductase</fullName>
    </alternativeName>
    <alternativeName>
        <fullName evidence="6">FMN-dependent NADH-azoreductase</fullName>
        <ecNumber evidence="6">1.7.1.17</ecNumber>
    </alternativeName>
</protein>
<reference evidence="8 9" key="1">
    <citation type="submission" date="2019-07" db="EMBL/GenBank/DDBJ databases">
        <title>Microbispora hainanensis DSM 45428.</title>
        <authorList>
            <person name="Thawai C."/>
        </authorList>
    </citation>
    <scope>NUCLEOTIDE SEQUENCE [LARGE SCALE GENOMIC DNA]</scope>
    <source>
        <strain evidence="8 9">DSM 45428</strain>
    </source>
</reference>
<dbReference type="GO" id="GO:0009055">
    <property type="term" value="F:electron transfer activity"/>
    <property type="evidence" value="ECO:0007669"/>
    <property type="project" value="UniProtKB-UniRule"/>
</dbReference>
<feature type="domain" description="Flavodoxin-like fold" evidence="7">
    <location>
        <begin position="25"/>
        <end position="212"/>
    </location>
</feature>
<sequence length="258" mass="27583">MVTESIQRGACDALAATGGGHVTSLLHMDASASGGGDSVTRELTAFYADTWRCLHGSAGYRYRDLAADPVPLVSPAFVSLGIRVERHGAVPLRKVAEMTAGPAEEREWALTLPLIEEMRAAETVLAGVPMYNFSVPASLKAWIDRVTFPGAFVDPGTGNRLLRETNVVVVTARGGCYAPGTPREDFDFQTPYLRAYFTELGVAPENLHFVHAEMTRASDVPALAHFKPLAADSLAAARTAVSELARRPVGSGAATRMR</sequence>
<dbReference type="Gene3D" id="3.40.50.360">
    <property type="match status" value="1"/>
</dbReference>
<comment type="function">
    <text evidence="6">Quinone reductase that provides resistance to thiol-specific stress caused by electrophilic quinones.</text>
</comment>
<keyword evidence="3 6" id="KW-0560">Oxidoreductase</keyword>
<dbReference type="InterPro" id="IPR023048">
    <property type="entry name" value="NADH:quinone_OxRdtase_FMN_depd"/>
</dbReference>
<feature type="binding site" evidence="6">
    <location>
        <position position="31"/>
    </location>
    <ligand>
        <name>FMN</name>
        <dbReference type="ChEBI" id="CHEBI:58210"/>
    </ligand>
</feature>
<evidence type="ECO:0000256" key="2">
    <source>
        <dbReference type="ARBA" id="ARBA00022643"/>
    </source>
</evidence>
<comment type="subunit">
    <text evidence="6">Homodimer.</text>
</comment>
<evidence type="ECO:0000256" key="3">
    <source>
        <dbReference type="ARBA" id="ARBA00023002"/>
    </source>
</evidence>
<comment type="function">
    <text evidence="6">Also exhibits azoreductase activity. Catalyzes the reductive cleavage of the azo bond in aromatic azo compounds to the corresponding amines.</text>
</comment>
<comment type="caution">
    <text evidence="6">Lacks conserved residue(s) required for the propagation of feature annotation.</text>
</comment>
<keyword evidence="1 6" id="KW-0285">Flavoprotein</keyword>
<keyword evidence="4 6" id="KW-0520">NAD</keyword>
<keyword evidence="2 6" id="KW-0288">FMN</keyword>
<dbReference type="PANTHER" id="PTHR43741:SF4">
    <property type="entry name" value="FMN-DEPENDENT NADH:QUINONE OXIDOREDUCTASE"/>
    <property type="match status" value="1"/>
</dbReference>
<evidence type="ECO:0000256" key="6">
    <source>
        <dbReference type="HAMAP-Rule" id="MF_01216"/>
    </source>
</evidence>
<accession>A0A544YKG8</accession>
<dbReference type="EC" id="1.6.5.-" evidence="6"/>
<feature type="binding site" evidence="6">
    <location>
        <begin position="130"/>
        <end position="133"/>
    </location>
    <ligand>
        <name>FMN</name>
        <dbReference type="ChEBI" id="CHEBI:58210"/>
    </ligand>
</feature>
<evidence type="ECO:0000256" key="1">
    <source>
        <dbReference type="ARBA" id="ARBA00022630"/>
    </source>
</evidence>
<dbReference type="Pfam" id="PF02525">
    <property type="entry name" value="Flavodoxin_2"/>
    <property type="match status" value="1"/>
</dbReference>
<dbReference type="EMBL" id="VIRM01000048">
    <property type="protein sequence ID" value="TQS17275.1"/>
    <property type="molecule type" value="Genomic_DNA"/>
</dbReference>
<comment type="catalytic activity">
    <reaction evidence="5">
        <text>N,N-dimethyl-1,4-phenylenediamine + anthranilate + 2 NAD(+) = 2-(4-dimethylaminophenyl)diazenylbenzoate + 2 NADH + 2 H(+)</text>
        <dbReference type="Rhea" id="RHEA:55872"/>
        <dbReference type="ChEBI" id="CHEBI:15378"/>
        <dbReference type="ChEBI" id="CHEBI:15783"/>
        <dbReference type="ChEBI" id="CHEBI:16567"/>
        <dbReference type="ChEBI" id="CHEBI:57540"/>
        <dbReference type="ChEBI" id="CHEBI:57945"/>
        <dbReference type="ChEBI" id="CHEBI:71579"/>
        <dbReference type="EC" id="1.7.1.17"/>
    </reaction>
    <physiologicalReaction direction="right-to-left" evidence="5">
        <dbReference type="Rhea" id="RHEA:55874"/>
    </physiologicalReaction>
</comment>
<dbReference type="SUPFAM" id="SSF52218">
    <property type="entry name" value="Flavoproteins"/>
    <property type="match status" value="1"/>
</dbReference>
<dbReference type="GO" id="GO:0016652">
    <property type="term" value="F:oxidoreductase activity, acting on NAD(P)H as acceptor"/>
    <property type="evidence" value="ECO:0007669"/>
    <property type="project" value="UniProtKB-UniRule"/>
</dbReference>
<dbReference type="HAMAP" id="MF_01216">
    <property type="entry name" value="Azoreductase_type1"/>
    <property type="match status" value="1"/>
</dbReference>
<gene>
    <name evidence="6" type="primary">azoR</name>
    <name evidence="8" type="ORF">FLX08_30385</name>
</gene>
<dbReference type="EC" id="1.7.1.17" evidence="6"/>
<name>A0A544YKG8_9ACTN</name>
<dbReference type="InterPro" id="IPR050104">
    <property type="entry name" value="FMN-dep_NADH:Q_OxRdtase_AzoR1"/>
</dbReference>
<dbReference type="InterPro" id="IPR003680">
    <property type="entry name" value="Flavodoxin_fold"/>
</dbReference>
<comment type="catalytic activity">
    <reaction evidence="6">
        <text>2 a quinone + NADH + H(+) = 2 a 1,4-benzosemiquinone + NAD(+)</text>
        <dbReference type="Rhea" id="RHEA:65952"/>
        <dbReference type="ChEBI" id="CHEBI:15378"/>
        <dbReference type="ChEBI" id="CHEBI:57540"/>
        <dbReference type="ChEBI" id="CHEBI:57945"/>
        <dbReference type="ChEBI" id="CHEBI:132124"/>
        <dbReference type="ChEBI" id="CHEBI:134225"/>
    </reaction>
</comment>
<evidence type="ECO:0000256" key="4">
    <source>
        <dbReference type="ARBA" id="ARBA00023027"/>
    </source>
</evidence>